<dbReference type="Pfam" id="PF22624">
    <property type="entry name" value="AASDHPPT_N"/>
    <property type="match status" value="1"/>
</dbReference>
<evidence type="ECO:0000256" key="1">
    <source>
        <dbReference type="ARBA" id="ARBA00010990"/>
    </source>
</evidence>
<evidence type="ECO:0000259" key="3">
    <source>
        <dbReference type="Pfam" id="PF01648"/>
    </source>
</evidence>
<dbReference type="InterPro" id="IPR037143">
    <property type="entry name" value="4-PPantetheinyl_Trfase_dom_sf"/>
</dbReference>
<feature type="domain" description="4'-phosphopantetheinyl transferase" evidence="3">
    <location>
        <begin position="104"/>
        <end position="186"/>
    </location>
</feature>
<dbReference type="PANTHER" id="PTHR12215:SF10">
    <property type="entry name" value="L-AMINOADIPATE-SEMIALDEHYDE DEHYDROGENASE-PHOSPHOPANTETHEINYL TRANSFERASE"/>
    <property type="match status" value="1"/>
</dbReference>
<dbReference type="GO" id="GO:0019878">
    <property type="term" value="P:lysine biosynthetic process via aminoadipic acid"/>
    <property type="evidence" value="ECO:0007669"/>
    <property type="project" value="TreeGrafter"/>
</dbReference>
<dbReference type="RefSeq" id="WP_118445489.1">
    <property type="nucleotide sequence ID" value="NZ_JBCPGC010000111.1"/>
</dbReference>
<comment type="similarity">
    <text evidence="1">Belongs to the P-Pant transferase superfamily. Gsp/Sfp/HetI/AcpT family.</text>
</comment>
<evidence type="ECO:0000313" key="5">
    <source>
        <dbReference type="EMBL" id="RHM67817.1"/>
    </source>
</evidence>
<evidence type="ECO:0000313" key="6">
    <source>
        <dbReference type="Proteomes" id="UP000285610"/>
    </source>
</evidence>
<sequence>MNSYLLIFENEDFSVKDKLISCISPIRQEKMNRYLFDSDKKLSLFSELTLRMGLSNMLGCSPDYFRFESYKNGKPFITNEPNIYFNLSHTKNALLCSISTISNIGVDIEEIQSIDYTLFKYIAHPDEKRILQSSPNTQHDSLFYHFWTRKEAYCKRTGMGLRQKLSTVNTTTSEPENHFITWKTDNYICSIYCKCNDKNHIYMITEETIRKFFYRFL</sequence>
<dbReference type="Proteomes" id="UP000285610">
    <property type="component" value="Unassembled WGS sequence"/>
</dbReference>
<evidence type="ECO:0000256" key="2">
    <source>
        <dbReference type="ARBA" id="ARBA00022679"/>
    </source>
</evidence>
<dbReference type="GO" id="GO:0005829">
    <property type="term" value="C:cytosol"/>
    <property type="evidence" value="ECO:0007669"/>
    <property type="project" value="TreeGrafter"/>
</dbReference>
<dbReference type="SUPFAM" id="SSF56214">
    <property type="entry name" value="4'-phosphopantetheinyl transferase"/>
    <property type="match status" value="2"/>
</dbReference>
<dbReference type="PANTHER" id="PTHR12215">
    <property type="entry name" value="PHOSPHOPANTETHEINE TRANSFERASE"/>
    <property type="match status" value="1"/>
</dbReference>
<gene>
    <name evidence="5" type="ORF">DWZ50_19375</name>
</gene>
<comment type="caution">
    <text evidence="5">The sequence shown here is derived from an EMBL/GenBank/DDBJ whole genome shotgun (WGS) entry which is preliminary data.</text>
</comment>
<dbReference type="InterPro" id="IPR008278">
    <property type="entry name" value="4-PPantetheinyl_Trfase_dom"/>
</dbReference>
<dbReference type="AlphaFoldDB" id="A0A415RZD2"/>
<feature type="domain" description="4'-phosphopantetheinyl transferase N-terminal" evidence="4">
    <location>
        <begin position="19"/>
        <end position="91"/>
    </location>
</feature>
<accession>A0A415RZD2</accession>
<organism evidence="5 6">
    <name type="scientific">Mediterraneibacter gnavus</name>
    <name type="common">Ruminococcus gnavus</name>
    <dbReference type="NCBI Taxonomy" id="33038"/>
    <lineage>
        <taxon>Bacteria</taxon>
        <taxon>Bacillati</taxon>
        <taxon>Bacillota</taxon>
        <taxon>Clostridia</taxon>
        <taxon>Lachnospirales</taxon>
        <taxon>Lachnospiraceae</taxon>
        <taxon>Mediterraneibacter</taxon>
    </lineage>
</organism>
<dbReference type="EMBL" id="QRQE01000093">
    <property type="protein sequence ID" value="RHM67817.1"/>
    <property type="molecule type" value="Genomic_DNA"/>
</dbReference>
<proteinExistence type="inferred from homology"/>
<keyword evidence="2" id="KW-0808">Transferase</keyword>
<name>A0A415RZD2_MEDGN</name>
<dbReference type="GO" id="GO:0000287">
    <property type="term" value="F:magnesium ion binding"/>
    <property type="evidence" value="ECO:0007669"/>
    <property type="project" value="InterPro"/>
</dbReference>
<reference evidence="5 6" key="1">
    <citation type="submission" date="2018-08" db="EMBL/GenBank/DDBJ databases">
        <title>A genome reference for cultivated species of the human gut microbiota.</title>
        <authorList>
            <person name="Zou Y."/>
            <person name="Xue W."/>
            <person name="Luo G."/>
        </authorList>
    </citation>
    <scope>NUCLEOTIDE SEQUENCE [LARGE SCALE GENOMIC DNA]</scope>
    <source>
        <strain evidence="5 6">AF33-12</strain>
    </source>
</reference>
<dbReference type="InterPro" id="IPR050559">
    <property type="entry name" value="P-Pant_transferase_sf"/>
</dbReference>
<protein>
    <submittedName>
        <fullName evidence="5">Uncharacterized protein</fullName>
    </submittedName>
</protein>
<dbReference type="Gene3D" id="3.90.470.20">
    <property type="entry name" value="4'-phosphopantetheinyl transferase domain"/>
    <property type="match status" value="2"/>
</dbReference>
<dbReference type="InterPro" id="IPR055066">
    <property type="entry name" value="AASDHPPT_N"/>
</dbReference>
<evidence type="ECO:0000259" key="4">
    <source>
        <dbReference type="Pfam" id="PF22624"/>
    </source>
</evidence>
<dbReference type="GO" id="GO:0008897">
    <property type="term" value="F:holo-[acyl-carrier-protein] synthase activity"/>
    <property type="evidence" value="ECO:0007669"/>
    <property type="project" value="InterPro"/>
</dbReference>
<dbReference type="Pfam" id="PF01648">
    <property type="entry name" value="ACPS"/>
    <property type="match status" value="1"/>
</dbReference>